<proteinExistence type="predicted"/>
<dbReference type="Gene3D" id="3.90.280.10">
    <property type="entry name" value="PEBP-like"/>
    <property type="match status" value="1"/>
</dbReference>
<evidence type="ECO:0000313" key="2">
    <source>
        <dbReference type="EMBL" id="KAK5689586.1"/>
    </source>
</evidence>
<dbReference type="PANTHER" id="PTHR11362">
    <property type="entry name" value="PHOSPHATIDYLETHANOLAMINE-BINDING PROTEIN"/>
    <property type="match status" value="1"/>
</dbReference>
<dbReference type="InterPro" id="IPR035810">
    <property type="entry name" value="PEBP_euk"/>
</dbReference>
<dbReference type="EMBL" id="JAVRQU010000030">
    <property type="protein sequence ID" value="KAK5689586.1"/>
    <property type="molecule type" value="Genomic_DNA"/>
</dbReference>
<evidence type="ECO:0008006" key="4">
    <source>
        <dbReference type="Google" id="ProtNLM"/>
    </source>
</evidence>
<dbReference type="SUPFAM" id="SSF49777">
    <property type="entry name" value="PEBP-like"/>
    <property type="match status" value="1"/>
</dbReference>
<keyword evidence="1" id="KW-0732">Signal</keyword>
<dbReference type="AlphaFoldDB" id="A0AAN7ZUR3"/>
<gene>
    <name evidence="2" type="ORF">LTR97_012759</name>
</gene>
<dbReference type="InterPro" id="IPR036610">
    <property type="entry name" value="PEBP-like_sf"/>
</dbReference>
<accession>A0AAN7ZUR3</accession>
<dbReference type="GO" id="GO:0046578">
    <property type="term" value="P:regulation of Ras protein signal transduction"/>
    <property type="evidence" value="ECO:0007669"/>
    <property type="project" value="TreeGrafter"/>
</dbReference>
<organism evidence="2 3">
    <name type="scientific">Elasticomyces elasticus</name>
    <dbReference type="NCBI Taxonomy" id="574655"/>
    <lineage>
        <taxon>Eukaryota</taxon>
        <taxon>Fungi</taxon>
        <taxon>Dikarya</taxon>
        <taxon>Ascomycota</taxon>
        <taxon>Pezizomycotina</taxon>
        <taxon>Dothideomycetes</taxon>
        <taxon>Dothideomycetidae</taxon>
        <taxon>Mycosphaerellales</taxon>
        <taxon>Teratosphaeriaceae</taxon>
        <taxon>Elasticomyces</taxon>
    </lineage>
</organism>
<feature type="chain" id="PRO_5042976448" description="PEBP-like protein" evidence="1">
    <location>
        <begin position="22"/>
        <end position="260"/>
    </location>
</feature>
<dbReference type="CDD" id="cd00866">
    <property type="entry name" value="PEBP_euk"/>
    <property type="match status" value="1"/>
</dbReference>
<name>A0AAN7ZUR3_9PEZI</name>
<dbReference type="GO" id="GO:0030414">
    <property type="term" value="F:peptidase inhibitor activity"/>
    <property type="evidence" value="ECO:0007669"/>
    <property type="project" value="TreeGrafter"/>
</dbReference>
<comment type="caution">
    <text evidence="2">The sequence shown here is derived from an EMBL/GenBank/DDBJ whole genome shotgun (WGS) entry which is preliminary data.</text>
</comment>
<dbReference type="Pfam" id="PF01161">
    <property type="entry name" value="PBP"/>
    <property type="match status" value="1"/>
</dbReference>
<evidence type="ECO:0000313" key="3">
    <source>
        <dbReference type="Proteomes" id="UP001310594"/>
    </source>
</evidence>
<feature type="signal peptide" evidence="1">
    <location>
        <begin position="1"/>
        <end position="21"/>
    </location>
</feature>
<protein>
    <recommendedName>
        <fullName evidence="4">PEBP-like protein</fullName>
    </recommendedName>
</protein>
<dbReference type="InterPro" id="IPR008914">
    <property type="entry name" value="PEBP"/>
</dbReference>
<sequence>MHSISVINALLVAFAASAAQAQTPPGSQPSTSRSLSVAYGSNGNTTVTPNILLPQPLTLVQPIVSLDQQLNGTHMLALVDLSINQNSAMSSLNGTGPQAQGLEPCRTTRLHWLQTGLTQTADGTFVNTTSALGEYGGPRPPVNDIPHTYAFYLFRQPANFTLPAWDAGRDYVASSASTRMNFSVTAISDVVGAPIAANYIRVQNPNSTAPGTANNGTCPAGATNGTTPSTPIPYTGAATNMQVWSGAAVIIGGVAMFAML</sequence>
<dbReference type="Proteomes" id="UP001310594">
    <property type="component" value="Unassembled WGS sequence"/>
</dbReference>
<dbReference type="GO" id="GO:0005543">
    <property type="term" value="F:phospholipid binding"/>
    <property type="evidence" value="ECO:0007669"/>
    <property type="project" value="TreeGrafter"/>
</dbReference>
<dbReference type="GO" id="GO:0030162">
    <property type="term" value="P:regulation of proteolysis"/>
    <property type="evidence" value="ECO:0007669"/>
    <property type="project" value="TreeGrafter"/>
</dbReference>
<dbReference type="PANTHER" id="PTHR11362:SF148">
    <property type="entry name" value="CARBOXYPEPTIDASE Y INHIBITOR"/>
    <property type="match status" value="1"/>
</dbReference>
<evidence type="ECO:0000256" key="1">
    <source>
        <dbReference type="SAM" id="SignalP"/>
    </source>
</evidence>
<reference evidence="2" key="1">
    <citation type="submission" date="2023-08" db="EMBL/GenBank/DDBJ databases">
        <title>Black Yeasts Isolated from many extreme environments.</title>
        <authorList>
            <person name="Coleine C."/>
            <person name="Stajich J.E."/>
            <person name="Selbmann L."/>
        </authorList>
    </citation>
    <scope>NUCLEOTIDE SEQUENCE</scope>
    <source>
        <strain evidence="2">CCFEE 5810</strain>
    </source>
</reference>